<comment type="caution">
    <text evidence="2">The sequence shown here is derived from an EMBL/GenBank/DDBJ whole genome shotgun (WGS) entry which is preliminary data.</text>
</comment>
<keyword evidence="1" id="KW-0732">Signal</keyword>
<reference evidence="2 3" key="1">
    <citation type="submission" date="2024-08" db="EMBL/GenBank/DDBJ databases">
        <authorList>
            <person name="Cucini C."/>
            <person name="Frati F."/>
        </authorList>
    </citation>
    <scope>NUCLEOTIDE SEQUENCE [LARGE SCALE GENOMIC DNA]</scope>
</reference>
<accession>A0ABP1QTU6</accession>
<gene>
    <name evidence="2" type="ORF">ODALV1_LOCUS14982</name>
</gene>
<evidence type="ECO:0000313" key="2">
    <source>
        <dbReference type="EMBL" id="CAL8111378.1"/>
    </source>
</evidence>
<organism evidence="2 3">
    <name type="scientific">Orchesella dallaii</name>
    <dbReference type="NCBI Taxonomy" id="48710"/>
    <lineage>
        <taxon>Eukaryota</taxon>
        <taxon>Metazoa</taxon>
        <taxon>Ecdysozoa</taxon>
        <taxon>Arthropoda</taxon>
        <taxon>Hexapoda</taxon>
        <taxon>Collembola</taxon>
        <taxon>Entomobryomorpha</taxon>
        <taxon>Entomobryoidea</taxon>
        <taxon>Orchesellidae</taxon>
        <taxon>Orchesellinae</taxon>
        <taxon>Orchesella</taxon>
    </lineage>
</organism>
<sequence>MWYAIPVALLCMASAIQGLDLYTAKEQACFNIPKPETPVLDMKWVLETHPLYYPLMSTVDLYRVAVNLLQKDPKDVKASAVYYDSCLKWEIFSNGTIFSEGFDGLRREYETKTLSDNPDAYTFVPVGGDEDFYAGTAYTTLTDNKSFFFTVACLKTGEMTWGVGSTTPTLTEETKKKILDHAVTLGFSTEDVTELKYKTCEN</sequence>
<proteinExistence type="predicted"/>
<name>A0ABP1QTU6_9HEXA</name>
<evidence type="ECO:0000313" key="3">
    <source>
        <dbReference type="Proteomes" id="UP001642540"/>
    </source>
</evidence>
<feature type="chain" id="PRO_5045434120" evidence="1">
    <location>
        <begin position="19"/>
        <end position="202"/>
    </location>
</feature>
<dbReference type="Proteomes" id="UP001642540">
    <property type="component" value="Unassembled WGS sequence"/>
</dbReference>
<keyword evidence="3" id="KW-1185">Reference proteome</keyword>
<dbReference type="EMBL" id="CAXLJM020000046">
    <property type="protein sequence ID" value="CAL8111378.1"/>
    <property type="molecule type" value="Genomic_DNA"/>
</dbReference>
<feature type="signal peptide" evidence="1">
    <location>
        <begin position="1"/>
        <end position="18"/>
    </location>
</feature>
<protein>
    <submittedName>
        <fullName evidence="2">Uncharacterized protein</fullName>
    </submittedName>
</protein>
<evidence type="ECO:0000256" key="1">
    <source>
        <dbReference type="SAM" id="SignalP"/>
    </source>
</evidence>